<evidence type="ECO:0000256" key="9">
    <source>
        <dbReference type="SAM" id="Phobius"/>
    </source>
</evidence>
<keyword evidence="2" id="KW-0813">Transport</keyword>
<feature type="transmembrane region" description="Helical" evidence="9">
    <location>
        <begin position="71"/>
        <end position="89"/>
    </location>
</feature>
<dbReference type="AlphaFoldDB" id="A0AAD7A380"/>
<proteinExistence type="predicted"/>
<feature type="compositionally biased region" description="Polar residues" evidence="8">
    <location>
        <begin position="239"/>
        <end position="251"/>
    </location>
</feature>
<accession>A0AAD7A380</accession>
<dbReference type="InterPro" id="IPR044669">
    <property type="entry name" value="YneE/VCCN1/2-like"/>
</dbReference>
<feature type="transmembrane region" description="Helical" evidence="9">
    <location>
        <begin position="456"/>
        <end position="475"/>
    </location>
</feature>
<evidence type="ECO:0000256" key="1">
    <source>
        <dbReference type="ARBA" id="ARBA00004651"/>
    </source>
</evidence>
<comment type="subcellular location">
    <subcellularLocation>
        <location evidence="1">Cell membrane</location>
        <topology evidence="1">Multi-pass membrane protein</topology>
    </subcellularLocation>
</comment>
<name>A0AAD7A380_9AGAR</name>
<evidence type="ECO:0000256" key="8">
    <source>
        <dbReference type="SAM" id="MobiDB-lite"/>
    </source>
</evidence>
<evidence type="ECO:0000256" key="5">
    <source>
        <dbReference type="ARBA" id="ARBA00022989"/>
    </source>
</evidence>
<dbReference type="EMBL" id="JARIHO010000018">
    <property type="protein sequence ID" value="KAJ7347963.1"/>
    <property type="molecule type" value="Genomic_DNA"/>
</dbReference>
<keyword evidence="7 9" id="KW-0472">Membrane</keyword>
<evidence type="ECO:0000313" key="10">
    <source>
        <dbReference type="EMBL" id="KAJ7347963.1"/>
    </source>
</evidence>
<feature type="transmembrane region" description="Helical" evidence="9">
    <location>
        <begin position="481"/>
        <end position="500"/>
    </location>
</feature>
<feature type="transmembrane region" description="Helical" evidence="9">
    <location>
        <begin position="31"/>
        <end position="51"/>
    </location>
</feature>
<dbReference type="GO" id="GO:0005886">
    <property type="term" value="C:plasma membrane"/>
    <property type="evidence" value="ECO:0007669"/>
    <property type="project" value="UniProtKB-SubCell"/>
</dbReference>
<evidence type="ECO:0000256" key="2">
    <source>
        <dbReference type="ARBA" id="ARBA00022448"/>
    </source>
</evidence>
<protein>
    <submittedName>
        <fullName evidence="10">Bestrophin, RFP-TM, chloride channel-domain-containing protein</fullName>
    </submittedName>
</protein>
<reference evidence="10" key="1">
    <citation type="submission" date="2023-03" db="EMBL/GenBank/DDBJ databases">
        <title>Massive genome expansion in bonnet fungi (Mycena s.s.) driven by repeated elements and novel gene families across ecological guilds.</title>
        <authorList>
            <consortium name="Lawrence Berkeley National Laboratory"/>
            <person name="Harder C.B."/>
            <person name="Miyauchi S."/>
            <person name="Viragh M."/>
            <person name="Kuo A."/>
            <person name="Thoen E."/>
            <person name="Andreopoulos B."/>
            <person name="Lu D."/>
            <person name="Skrede I."/>
            <person name="Drula E."/>
            <person name="Henrissat B."/>
            <person name="Morin E."/>
            <person name="Kohler A."/>
            <person name="Barry K."/>
            <person name="LaButti K."/>
            <person name="Morin E."/>
            <person name="Salamov A."/>
            <person name="Lipzen A."/>
            <person name="Mereny Z."/>
            <person name="Hegedus B."/>
            <person name="Baldrian P."/>
            <person name="Stursova M."/>
            <person name="Weitz H."/>
            <person name="Taylor A."/>
            <person name="Grigoriev I.V."/>
            <person name="Nagy L.G."/>
            <person name="Martin F."/>
            <person name="Kauserud H."/>
        </authorList>
    </citation>
    <scope>NUCLEOTIDE SEQUENCE</scope>
    <source>
        <strain evidence="10">CBHHK002</strain>
    </source>
</reference>
<evidence type="ECO:0000256" key="4">
    <source>
        <dbReference type="ARBA" id="ARBA00022692"/>
    </source>
</evidence>
<organism evidence="10 11">
    <name type="scientific">Mycena albidolilacea</name>
    <dbReference type="NCBI Taxonomy" id="1033008"/>
    <lineage>
        <taxon>Eukaryota</taxon>
        <taxon>Fungi</taxon>
        <taxon>Dikarya</taxon>
        <taxon>Basidiomycota</taxon>
        <taxon>Agaricomycotina</taxon>
        <taxon>Agaricomycetes</taxon>
        <taxon>Agaricomycetidae</taxon>
        <taxon>Agaricales</taxon>
        <taxon>Marasmiineae</taxon>
        <taxon>Mycenaceae</taxon>
        <taxon>Mycena</taxon>
    </lineage>
</organism>
<keyword evidence="5 9" id="KW-1133">Transmembrane helix</keyword>
<gene>
    <name evidence="10" type="ORF">DFH08DRAFT_867020</name>
</gene>
<evidence type="ECO:0000256" key="3">
    <source>
        <dbReference type="ARBA" id="ARBA00022475"/>
    </source>
</evidence>
<evidence type="ECO:0000313" key="11">
    <source>
        <dbReference type="Proteomes" id="UP001218218"/>
    </source>
</evidence>
<feature type="region of interest" description="Disordered" evidence="8">
    <location>
        <begin position="200"/>
        <end position="264"/>
    </location>
</feature>
<sequence length="583" mass="63997">MEVKRSGTLTHKGFAVAPDPFAPRRRPGASFFNALLATALFRCWHILLFFAGWSTLITVLDQNRDRFKVRIASTLLTVVGTVLGFVVSYRTTSSFERYNEGRRLWSQIILASRTFARTVWFHVPDLPATKEMDAETLTARGMVEKKTVINLLEAYGVAVKHYLRGEDGIYYQDLYYLVKFLPAYALPPGIPSNADLTNAAGDAASGRSPISPRLSDASAAPHFRTDRPSLGAGPGSFLYQRQASSADTKSMSAPHLPLPATSPGPRHTSFSFASKIPGIPERPVPPPLTIQPPTRLNSPVTSPGGLAAHDLQSSKSVRSMKSLRSIKSPGAGEPQKIILARADEAFLLPGSLPPKYHLFDLFPFSLLVKCLTKRGAEIKGKKAARIRAKMLKVGGEGSHNLPLEISLYLSSYIAALQKRKQTDVPTINSLIAALNNLVDALTGLERILTTPIPFSYSIHLWVVTTIYCLCLPSQIVSTMGWLTIPGTSLLTFIFFGFLVAGEEIENPFGYDKNDLNLDHFTHNIIRNELRAITSAAAPDPDRWIFSPENDMLFATDVEHDERVGPNEWVRRGSGSMLGALSVV</sequence>
<keyword evidence="11" id="KW-1185">Reference proteome</keyword>
<evidence type="ECO:0000256" key="7">
    <source>
        <dbReference type="ARBA" id="ARBA00023136"/>
    </source>
</evidence>
<dbReference type="PANTHER" id="PTHR33281">
    <property type="entry name" value="UPF0187 PROTEIN YNEE"/>
    <property type="match status" value="1"/>
</dbReference>
<keyword evidence="4 9" id="KW-0812">Transmembrane</keyword>
<keyword evidence="6" id="KW-0406">Ion transport</keyword>
<dbReference type="Pfam" id="PF25539">
    <property type="entry name" value="Bestrophin_2"/>
    <property type="match status" value="2"/>
</dbReference>
<feature type="region of interest" description="Disordered" evidence="8">
    <location>
        <begin position="299"/>
        <end position="328"/>
    </location>
</feature>
<dbReference type="PANTHER" id="PTHR33281:SF19">
    <property type="entry name" value="VOLTAGE-DEPENDENT ANION CHANNEL-FORMING PROTEIN YNEE"/>
    <property type="match status" value="1"/>
</dbReference>
<comment type="caution">
    <text evidence="10">The sequence shown here is derived from an EMBL/GenBank/DDBJ whole genome shotgun (WGS) entry which is preliminary data.</text>
</comment>
<evidence type="ECO:0000256" key="6">
    <source>
        <dbReference type="ARBA" id="ARBA00023065"/>
    </source>
</evidence>
<keyword evidence="3" id="KW-1003">Cell membrane</keyword>
<dbReference type="Proteomes" id="UP001218218">
    <property type="component" value="Unassembled WGS sequence"/>
</dbReference>
<dbReference type="GO" id="GO:0005254">
    <property type="term" value="F:chloride channel activity"/>
    <property type="evidence" value="ECO:0007669"/>
    <property type="project" value="InterPro"/>
</dbReference>